<dbReference type="RefSeq" id="WP_187717712.1">
    <property type="nucleotide sequence ID" value="NZ_JACTAH010000001.1"/>
</dbReference>
<name>A0ABR9BCL2_9RHOO</name>
<dbReference type="EMBL" id="JACYTO010000001">
    <property type="protein sequence ID" value="MBD8502971.1"/>
    <property type="molecule type" value="Genomic_DNA"/>
</dbReference>
<accession>A0ABR9BCL2</accession>
<keyword evidence="2" id="KW-1185">Reference proteome</keyword>
<dbReference type="Proteomes" id="UP000603602">
    <property type="component" value="Unassembled WGS sequence"/>
</dbReference>
<evidence type="ECO:0000313" key="2">
    <source>
        <dbReference type="Proteomes" id="UP000603602"/>
    </source>
</evidence>
<organism evidence="1 2">
    <name type="scientific">Thauera sedimentorum</name>
    <dbReference type="NCBI Taxonomy" id="2767595"/>
    <lineage>
        <taxon>Bacteria</taxon>
        <taxon>Pseudomonadati</taxon>
        <taxon>Pseudomonadota</taxon>
        <taxon>Betaproteobacteria</taxon>
        <taxon>Rhodocyclales</taxon>
        <taxon>Zoogloeaceae</taxon>
        <taxon>Thauera</taxon>
    </lineage>
</organism>
<protein>
    <submittedName>
        <fullName evidence="1">Uncharacterized protein</fullName>
    </submittedName>
</protein>
<gene>
    <name evidence="1" type="ORF">IFO67_08765</name>
</gene>
<sequence length="78" mass="8827">MSTRTVSEHALLVRINQKLEKRGQVMRRAHESVVAQAPGGYHLIDVSTNFPEREHCDLEEWGRELGVLDDDEEVVAGD</sequence>
<comment type="caution">
    <text evidence="1">The sequence shown here is derived from an EMBL/GenBank/DDBJ whole genome shotgun (WGS) entry which is preliminary data.</text>
</comment>
<evidence type="ECO:0000313" key="1">
    <source>
        <dbReference type="EMBL" id="MBD8502971.1"/>
    </source>
</evidence>
<proteinExistence type="predicted"/>
<reference evidence="2" key="1">
    <citation type="submission" date="2023-07" db="EMBL/GenBank/DDBJ databases">
        <title>Thauera sp. CAU 1555 isolated from sand of Yaerae Beach.</title>
        <authorList>
            <person name="Kim W."/>
        </authorList>
    </citation>
    <scope>NUCLEOTIDE SEQUENCE [LARGE SCALE GENOMIC DNA]</scope>
    <source>
        <strain evidence="2">CAU 1555</strain>
    </source>
</reference>